<dbReference type="PROSITE" id="PS50075">
    <property type="entry name" value="CARRIER"/>
    <property type="match status" value="1"/>
</dbReference>
<dbReference type="InterPro" id="IPR000873">
    <property type="entry name" value="AMP-dep_synth/lig_dom"/>
</dbReference>
<dbReference type="Pfam" id="PF00501">
    <property type="entry name" value="AMP-binding"/>
    <property type="match status" value="1"/>
</dbReference>
<dbReference type="Gene3D" id="3.40.50.12780">
    <property type="entry name" value="N-terminal domain of ligase-like"/>
    <property type="match status" value="1"/>
</dbReference>
<evidence type="ECO:0000259" key="5">
    <source>
        <dbReference type="PROSITE" id="PS50075"/>
    </source>
</evidence>
<dbReference type="SUPFAM" id="SSF56801">
    <property type="entry name" value="Acetyl-CoA synthetase-like"/>
    <property type="match status" value="1"/>
</dbReference>
<keyword evidence="2" id="KW-0597">Phosphoprotein</keyword>
<dbReference type="InterPro" id="IPR020845">
    <property type="entry name" value="AMP-binding_CS"/>
</dbReference>
<evidence type="ECO:0000313" key="7">
    <source>
        <dbReference type="Proteomes" id="UP000266272"/>
    </source>
</evidence>
<reference evidence="6 7" key="1">
    <citation type="journal article" date="2018" name="PLoS Pathog.">
        <title>Evolution of structural diversity of trichothecenes, a family of toxins produced by plant pathogenic and entomopathogenic fungi.</title>
        <authorList>
            <person name="Proctor R.H."/>
            <person name="McCormick S.P."/>
            <person name="Kim H.S."/>
            <person name="Cardoza R.E."/>
            <person name="Stanley A.M."/>
            <person name="Lindo L."/>
            <person name="Kelly A."/>
            <person name="Brown D.W."/>
            <person name="Lee T."/>
            <person name="Vaughan M.M."/>
            <person name="Alexander N.J."/>
            <person name="Busman M."/>
            <person name="Gutierrez S."/>
        </authorList>
    </citation>
    <scope>NUCLEOTIDE SEQUENCE [LARGE SCALE GENOMIC DNA]</scope>
    <source>
        <strain evidence="6 7">IBT 40837</strain>
    </source>
</reference>
<comment type="similarity">
    <text evidence="4">Belongs to the NRP synthetase family.</text>
</comment>
<dbReference type="Proteomes" id="UP000266272">
    <property type="component" value="Unassembled WGS sequence"/>
</dbReference>
<dbReference type="EMBL" id="PXOA01000245">
    <property type="protein sequence ID" value="RFU77899.1"/>
    <property type="molecule type" value="Genomic_DNA"/>
</dbReference>
<dbReference type="Gene3D" id="3.30.300.30">
    <property type="match status" value="1"/>
</dbReference>
<accession>A0A395NPI4</accession>
<dbReference type="GO" id="GO:0044550">
    <property type="term" value="P:secondary metabolite biosynthetic process"/>
    <property type="evidence" value="ECO:0007669"/>
    <property type="project" value="TreeGrafter"/>
</dbReference>
<dbReference type="Pfam" id="PF00668">
    <property type="entry name" value="Condensation"/>
    <property type="match status" value="2"/>
</dbReference>
<dbReference type="Pfam" id="PF00550">
    <property type="entry name" value="PP-binding"/>
    <property type="match status" value="1"/>
</dbReference>
<proteinExistence type="inferred from homology"/>
<gene>
    <name evidence="6" type="ORF">TARUN_4297</name>
</gene>
<dbReference type="PANTHER" id="PTHR45527:SF11">
    <property type="entry name" value="NONRIBOSOMAL PEPTIDE SYNTHETASE 5"/>
    <property type="match status" value="1"/>
</dbReference>
<evidence type="ECO:0000256" key="4">
    <source>
        <dbReference type="ARBA" id="ARBA00029454"/>
    </source>
</evidence>
<keyword evidence="3 6" id="KW-0436">Ligase</keyword>
<protein>
    <submittedName>
        <fullName evidence="6">Amp-dependent synthetase ligase</fullName>
    </submittedName>
</protein>
<dbReference type="InterPro" id="IPR023213">
    <property type="entry name" value="CAT-like_dom_sf"/>
</dbReference>
<sequence length="1451" mass="161735">MKLQSLLVLETKAMPGNNVISYFQEYSPNRIPALRRAWQKVIESEPIFRTVFDDDSFSEDGNLFLSWSESIYHDQYSFEEELKQMEAPRMIDPGTEFSVMTLAGNKSILIWHVHHALVDGYSARLLLDKVRTVMEGGQISEGKSYIELSRGWQMYQAIHSEQAKQFWQKYLVDHTAAHHDMLLPSPADQLPPNSFLSVRHATFSVPLQRVLQYCGENNLPLASVYYAAWALTLALYTGSDTVMFGVLFANRSLPIPGIRETVGPMMNTLPLLLHLDRLGTIKDFLRYTVQRVANLHQFEWSTPEQSLKLTSVLAMQYDYEAASGTHTSSETSYTRLQSSLPINIFLGPRNKIQINYDKSLYNDFDIENLGQIYVCAIETLIGPDRTLDWYFKHSLTPQLLQASLLNGNCFSTASLGEAEDTVISLFNGCVENAPDAIAAMKGDQLLSYSQLDVAAAKIASTLREMITPGDIVCVHADRSINWIIAIYAVLKAQAVYCPLDPALPDGLRDSYFQTSGSNIFLASSNVSKDQKPNSCSLCYSVEELLCPTDNTPRYVSNALKGESSKDVAYLCFTSGSSGLPKGVACTHEGIVAFQKDYDARLHMRPGLKVAQFMSPAFDGSIHEIFSCMSYGGTLLLSRSANPLETLRQADVAMITPSIAKMLNPHDYRNLEAIYLVGEQLPQAVSDAWSGAMPAYNMYGPTESSCGSTYKSLVHGNKVTIGRPVQSTRIYILDQYQNLLPPGVIGELYTAGVQVSPGYIGRPEETAKNFLKDTIRPATGQMMYRTQDRGYWTQSGEICLLGRADRQIKLRGFRLDLNDLEIRMLKNTDATSVAIARRGDILVAMVQPETIDITRFKEKIKKVLPPQALPRLVKAVNKFPLVNAGKIDYKAVAAAFGESESEACSQDGSVSPTSTIVDAQDTINLAWRAVLNPDKNMLDHHGVVEGSITIAPSVNIRDQIEATWRSILSLSQEYPLSDESNFVELGGHSILQLKLTHSLSALGEQMIPLSSIIENPCLGDQVSLLSSSGSNLAAVPDAGADCELGHLLTSPIEREWVEKYSIGQGSSSFNVNYVCCLSDETDLVKLTKAWNKVLKRHEILSSLYPNGNMRSHTKNPPQVIVRDMVDIKREINREFKLEEEHPIRVFLTPTILLLVASHIILDLTALNVILRDIDTCWNSKYLGPVQRSYSQTTRWSRAASQKDLNFWEKYLSGVPRFPSPPRANYSGTSRLSLAAVALALRHISTDDQRVILGAPYLNRDVEDLETVGLFLEPLPICIEVPQQDAAIRGGNSSNETWSSTFTKRVGWASQEALCHAVTWHNLLEHFAVQTQHPNVPFIEAMVTFHDNRGQKSSTIPGVQQLYTWCEGSKFKLMFEFSAISSETLMLRIEYDNSIYDEAEAADIQRRTICALGGLSQELSQDVIIESFLESLKTPQEYEDNGEKYFGMRLADL</sequence>
<dbReference type="InterPro" id="IPR042099">
    <property type="entry name" value="ANL_N_sf"/>
</dbReference>
<evidence type="ECO:0000313" key="6">
    <source>
        <dbReference type="EMBL" id="RFU77899.1"/>
    </source>
</evidence>
<dbReference type="InterPro" id="IPR036736">
    <property type="entry name" value="ACP-like_sf"/>
</dbReference>
<name>A0A395NPI4_TRIAR</name>
<dbReference type="InterPro" id="IPR001242">
    <property type="entry name" value="Condensation_dom"/>
</dbReference>
<dbReference type="Gene3D" id="3.30.559.10">
    <property type="entry name" value="Chloramphenicol acetyltransferase-like domain"/>
    <property type="match status" value="2"/>
</dbReference>
<keyword evidence="7" id="KW-1185">Reference proteome</keyword>
<dbReference type="PANTHER" id="PTHR45527">
    <property type="entry name" value="NONRIBOSOMAL PEPTIDE SYNTHETASE"/>
    <property type="match status" value="1"/>
</dbReference>
<evidence type="ECO:0000256" key="1">
    <source>
        <dbReference type="ARBA" id="ARBA00022450"/>
    </source>
</evidence>
<dbReference type="STRING" id="490622.A0A395NPI4"/>
<evidence type="ECO:0000256" key="2">
    <source>
        <dbReference type="ARBA" id="ARBA00022553"/>
    </source>
</evidence>
<feature type="domain" description="Carrier" evidence="5">
    <location>
        <begin position="950"/>
        <end position="1028"/>
    </location>
</feature>
<evidence type="ECO:0000256" key="3">
    <source>
        <dbReference type="ARBA" id="ARBA00022598"/>
    </source>
</evidence>
<dbReference type="OrthoDB" id="416786at2759"/>
<dbReference type="InterPro" id="IPR006162">
    <property type="entry name" value="Ppantetheine_attach_site"/>
</dbReference>
<dbReference type="GO" id="GO:0031177">
    <property type="term" value="F:phosphopantetheine binding"/>
    <property type="evidence" value="ECO:0007669"/>
    <property type="project" value="TreeGrafter"/>
</dbReference>
<dbReference type="PROSITE" id="PS00012">
    <property type="entry name" value="PHOSPHOPANTETHEINE"/>
    <property type="match status" value="1"/>
</dbReference>
<keyword evidence="1" id="KW-0596">Phosphopantetheine</keyword>
<dbReference type="CDD" id="cd19537">
    <property type="entry name" value="C_NRPS-like"/>
    <property type="match status" value="1"/>
</dbReference>
<comment type="caution">
    <text evidence="6">The sequence shown here is derived from an EMBL/GenBank/DDBJ whole genome shotgun (WGS) entry which is preliminary data.</text>
</comment>
<dbReference type="SUPFAM" id="SSF47336">
    <property type="entry name" value="ACP-like"/>
    <property type="match status" value="1"/>
</dbReference>
<dbReference type="Gene3D" id="3.30.559.30">
    <property type="entry name" value="Nonribosomal peptide synthetase, condensation domain"/>
    <property type="match status" value="2"/>
</dbReference>
<organism evidence="6 7">
    <name type="scientific">Trichoderma arundinaceum</name>
    <dbReference type="NCBI Taxonomy" id="490622"/>
    <lineage>
        <taxon>Eukaryota</taxon>
        <taxon>Fungi</taxon>
        <taxon>Dikarya</taxon>
        <taxon>Ascomycota</taxon>
        <taxon>Pezizomycotina</taxon>
        <taxon>Sordariomycetes</taxon>
        <taxon>Hypocreomycetidae</taxon>
        <taxon>Hypocreales</taxon>
        <taxon>Hypocreaceae</taxon>
        <taxon>Trichoderma</taxon>
    </lineage>
</organism>
<dbReference type="Gene3D" id="1.10.1200.10">
    <property type="entry name" value="ACP-like"/>
    <property type="match status" value="1"/>
</dbReference>
<dbReference type="GO" id="GO:0043041">
    <property type="term" value="P:amino acid activation for nonribosomal peptide biosynthetic process"/>
    <property type="evidence" value="ECO:0007669"/>
    <property type="project" value="TreeGrafter"/>
</dbReference>
<dbReference type="InterPro" id="IPR009081">
    <property type="entry name" value="PP-bd_ACP"/>
</dbReference>
<dbReference type="InterPro" id="IPR045851">
    <property type="entry name" value="AMP-bd_C_sf"/>
</dbReference>
<dbReference type="GO" id="GO:0016874">
    <property type="term" value="F:ligase activity"/>
    <property type="evidence" value="ECO:0007669"/>
    <property type="project" value="UniProtKB-KW"/>
</dbReference>
<dbReference type="GO" id="GO:0005737">
    <property type="term" value="C:cytoplasm"/>
    <property type="evidence" value="ECO:0007669"/>
    <property type="project" value="TreeGrafter"/>
</dbReference>
<dbReference type="SUPFAM" id="SSF52777">
    <property type="entry name" value="CoA-dependent acyltransferases"/>
    <property type="match status" value="4"/>
</dbReference>
<dbReference type="PROSITE" id="PS00455">
    <property type="entry name" value="AMP_BINDING"/>
    <property type="match status" value="1"/>
</dbReference>